<comment type="caution">
    <text evidence="2">The sequence shown here is derived from an EMBL/GenBank/DDBJ whole genome shotgun (WGS) entry which is preliminary data.</text>
</comment>
<dbReference type="AlphaFoldDB" id="A0A9W9EJD0"/>
<reference evidence="2" key="2">
    <citation type="journal article" date="2023" name="IMA Fungus">
        <title>Comparative genomic study of the Penicillium genus elucidates a diverse pangenome and 15 lateral gene transfer events.</title>
        <authorList>
            <person name="Petersen C."/>
            <person name="Sorensen T."/>
            <person name="Nielsen M.R."/>
            <person name="Sondergaard T.E."/>
            <person name="Sorensen J.L."/>
            <person name="Fitzpatrick D.A."/>
            <person name="Frisvad J.C."/>
            <person name="Nielsen K.L."/>
        </authorList>
    </citation>
    <scope>NUCLEOTIDE SEQUENCE</scope>
    <source>
        <strain evidence="2">IBT 30761</strain>
    </source>
</reference>
<dbReference type="GO" id="GO:0016579">
    <property type="term" value="P:protein deubiquitination"/>
    <property type="evidence" value="ECO:0007669"/>
    <property type="project" value="InterPro"/>
</dbReference>
<sequence>MATLDSLNLLSEAAYGCEHLATVFRNQETAGQFKSDYRKHYETLAPYTKPETVAVQASGLRTVATLKPKYHCLSCSETCLNTERKAHTKKTGHAFYMESRNRFLFCETCVDFIYDPGLDKLRDPAAKAENWSKSPHPLKRMFLSVEDIEEIKPLKYHLDGKGKWVDESGSEHYVKTNASKNPCSRRGARGVWNMGQTCYQSVILQALLHDQTLNSYFLAGGHDVHTCTRSFCMACAAAEVFMDFNSGEKTDAVSAATLLYHGWDASRDMAGYRQQDAHEYFQFLVNSLHSCTPGHSESHDTKCECFFHQTFYGELRSSVICHKCGKTTHTYDPMADLSLDVQLQNKKRKLGRSTAVSSTATLTGCLDSYTAIEDLHADAAYHCEKCGNTPQRASKRLQIHKLPGILCMQLKRYEHTSSSSEKVEGHIDFPLTLNMLPYTVKKDRERVDTTNYIYDLSTVIVHQGTMDTGHYYAYTRLSGDKWVLLDDNKVTVASVADVLGQHAYLLFYSIRSVAREGA</sequence>
<dbReference type="InterPro" id="IPR050164">
    <property type="entry name" value="Peptidase_C19"/>
</dbReference>
<accession>A0A9W9EJD0</accession>
<dbReference type="GO" id="GO:0005829">
    <property type="term" value="C:cytosol"/>
    <property type="evidence" value="ECO:0007669"/>
    <property type="project" value="TreeGrafter"/>
</dbReference>
<evidence type="ECO:0000313" key="2">
    <source>
        <dbReference type="EMBL" id="KAJ5082911.1"/>
    </source>
</evidence>
<dbReference type="InterPro" id="IPR013083">
    <property type="entry name" value="Znf_RING/FYVE/PHD"/>
</dbReference>
<dbReference type="GeneID" id="81363424"/>
<dbReference type="Proteomes" id="UP001149074">
    <property type="component" value="Unassembled WGS sequence"/>
</dbReference>
<reference evidence="2" key="1">
    <citation type="submission" date="2022-11" db="EMBL/GenBank/DDBJ databases">
        <authorList>
            <person name="Petersen C."/>
        </authorList>
    </citation>
    <scope>NUCLEOTIDE SEQUENCE</scope>
    <source>
        <strain evidence="2">IBT 30761</strain>
    </source>
</reference>
<dbReference type="EMBL" id="JAPQKI010000011">
    <property type="protein sequence ID" value="KAJ5082911.1"/>
    <property type="molecule type" value="Genomic_DNA"/>
</dbReference>
<dbReference type="InterPro" id="IPR028889">
    <property type="entry name" value="USP"/>
</dbReference>
<protein>
    <recommendedName>
        <fullName evidence="1">USP domain-containing protein</fullName>
    </recommendedName>
</protein>
<dbReference type="GO" id="GO:0005634">
    <property type="term" value="C:nucleus"/>
    <property type="evidence" value="ECO:0007669"/>
    <property type="project" value="TreeGrafter"/>
</dbReference>
<evidence type="ECO:0000259" key="1">
    <source>
        <dbReference type="PROSITE" id="PS50235"/>
    </source>
</evidence>
<dbReference type="Pfam" id="PF00443">
    <property type="entry name" value="UCH"/>
    <property type="match status" value="1"/>
</dbReference>
<dbReference type="Gene3D" id="3.90.70.10">
    <property type="entry name" value="Cysteine proteinases"/>
    <property type="match status" value="1"/>
</dbReference>
<organism evidence="2 3">
    <name type="scientific">Penicillium argentinense</name>
    <dbReference type="NCBI Taxonomy" id="1131581"/>
    <lineage>
        <taxon>Eukaryota</taxon>
        <taxon>Fungi</taxon>
        <taxon>Dikarya</taxon>
        <taxon>Ascomycota</taxon>
        <taxon>Pezizomycotina</taxon>
        <taxon>Eurotiomycetes</taxon>
        <taxon>Eurotiomycetidae</taxon>
        <taxon>Eurotiales</taxon>
        <taxon>Aspergillaceae</taxon>
        <taxon>Penicillium</taxon>
    </lineage>
</organism>
<dbReference type="OrthoDB" id="289038at2759"/>
<dbReference type="Gene3D" id="3.30.40.10">
    <property type="entry name" value="Zinc/RING finger domain, C3HC4 (zinc finger)"/>
    <property type="match status" value="1"/>
</dbReference>
<dbReference type="PROSITE" id="PS50235">
    <property type="entry name" value="USP_3"/>
    <property type="match status" value="1"/>
</dbReference>
<evidence type="ECO:0000313" key="3">
    <source>
        <dbReference type="Proteomes" id="UP001149074"/>
    </source>
</evidence>
<dbReference type="PANTHER" id="PTHR24006:SF937">
    <property type="entry name" value="UBIQUITIN CARBOXYL-TERMINAL HYDROLASE"/>
    <property type="match status" value="1"/>
</dbReference>
<proteinExistence type="predicted"/>
<keyword evidence="3" id="KW-1185">Reference proteome</keyword>
<dbReference type="InterPro" id="IPR038765">
    <property type="entry name" value="Papain-like_cys_pep_sf"/>
</dbReference>
<dbReference type="SUPFAM" id="SSF54001">
    <property type="entry name" value="Cysteine proteinases"/>
    <property type="match status" value="1"/>
</dbReference>
<name>A0A9W9EJD0_9EURO</name>
<dbReference type="InterPro" id="IPR001394">
    <property type="entry name" value="Peptidase_C19_UCH"/>
</dbReference>
<feature type="domain" description="USP" evidence="1">
    <location>
        <begin position="189"/>
        <end position="511"/>
    </location>
</feature>
<dbReference type="GO" id="GO:0004843">
    <property type="term" value="F:cysteine-type deubiquitinase activity"/>
    <property type="evidence" value="ECO:0007669"/>
    <property type="project" value="InterPro"/>
</dbReference>
<dbReference type="SUPFAM" id="SSF57850">
    <property type="entry name" value="RING/U-box"/>
    <property type="match status" value="1"/>
</dbReference>
<gene>
    <name evidence="2" type="ORF">N7532_011954</name>
</gene>
<dbReference type="PANTHER" id="PTHR24006">
    <property type="entry name" value="UBIQUITIN CARBOXYL-TERMINAL HYDROLASE"/>
    <property type="match status" value="1"/>
</dbReference>
<dbReference type="RefSeq" id="XP_056469433.1">
    <property type="nucleotide sequence ID" value="XM_056624445.1"/>
</dbReference>